<dbReference type="STRING" id="32473.ENSXCOP00000004598"/>
<protein>
    <submittedName>
        <fullName evidence="12">Src kinase associated phosphoprotein 1</fullName>
    </submittedName>
</protein>
<dbReference type="Proteomes" id="UP000261380">
    <property type="component" value="Unplaced"/>
</dbReference>
<evidence type="ECO:0000256" key="4">
    <source>
        <dbReference type="ARBA" id="ARBA00022475"/>
    </source>
</evidence>
<accession>A0A3B5KWV0</accession>
<keyword evidence="5" id="KW-0963">Cytoplasm</keyword>
<dbReference type="Ensembl" id="ENSXCOT00000004654.1">
    <property type="protein sequence ID" value="ENSXCOP00000004598.1"/>
    <property type="gene ID" value="ENSXCOG00000003631.1"/>
</dbReference>
<dbReference type="AlphaFoldDB" id="A0A3B5KWV0"/>
<dbReference type="GO" id="GO:0005634">
    <property type="term" value="C:nucleus"/>
    <property type="evidence" value="ECO:0007669"/>
    <property type="project" value="UniProtKB-SubCell"/>
</dbReference>
<keyword evidence="8" id="KW-0539">Nucleus</keyword>
<dbReference type="Pfam" id="PF00169">
    <property type="entry name" value="PH"/>
    <property type="match status" value="1"/>
</dbReference>
<dbReference type="PROSITE" id="PS50003">
    <property type="entry name" value="PH_DOMAIN"/>
    <property type="match status" value="1"/>
</dbReference>
<keyword evidence="10" id="KW-0812">Transmembrane</keyword>
<evidence type="ECO:0000256" key="6">
    <source>
        <dbReference type="ARBA" id="ARBA00022553"/>
    </source>
</evidence>
<dbReference type="SUPFAM" id="SSF50729">
    <property type="entry name" value="PH domain-like"/>
    <property type="match status" value="1"/>
</dbReference>
<reference evidence="12" key="2">
    <citation type="submission" date="2025-09" db="UniProtKB">
        <authorList>
            <consortium name="Ensembl"/>
        </authorList>
    </citation>
    <scope>IDENTIFICATION</scope>
</reference>
<evidence type="ECO:0000256" key="5">
    <source>
        <dbReference type="ARBA" id="ARBA00022490"/>
    </source>
</evidence>
<evidence type="ECO:0000256" key="3">
    <source>
        <dbReference type="ARBA" id="ARBA00004496"/>
    </source>
</evidence>
<evidence type="ECO:0000256" key="2">
    <source>
        <dbReference type="ARBA" id="ARBA00004236"/>
    </source>
</evidence>
<dbReference type="PANTHER" id="PTHR15129:SF1">
    <property type="entry name" value="SRC KINASE-ASSOCIATED PHOSPHOPROTEIN 1"/>
    <property type="match status" value="1"/>
</dbReference>
<dbReference type="GO" id="GO:0005737">
    <property type="term" value="C:cytoplasm"/>
    <property type="evidence" value="ECO:0007669"/>
    <property type="project" value="UniProtKB-SubCell"/>
</dbReference>
<keyword evidence="13" id="KW-1185">Reference proteome</keyword>
<evidence type="ECO:0000313" key="12">
    <source>
        <dbReference type="Ensembl" id="ENSXCOP00000004598.1"/>
    </source>
</evidence>
<evidence type="ECO:0000313" key="13">
    <source>
        <dbReference type="Proteomes" id="UP000261380"/>
    </source>
</evidence>
<proteinExistence type="predicted"/>
<evidence type="ECO:0000256" key="1">
    <source>
        <dbReference type="ARBA" id="ARBA00004123"/>
    </source>
</evidence>
<keyword evidence="4" id="KW-1003">Cell membrane</keyword>
<keyword evidence="7 10" id="KW-0472">Membrane</keyword>
<dbReference type="SMART" id="SM00233">
    <property type="entry name" value="PH"/>
    <property type="match status" value="1"/>
</dbReference>
<evidence type="ECO:0000256" key="9">
    <source>
        <dbReference type="SAM" id="MobiDB-lite"/>
    </source>
</evidence>
<keyword evidence="10" id="KW-1133">Transmembrane helix</keyword>
<dbReference type="Gene3D" id="2.30.29.30">
    <property type="entry name" value="Pleckstrin-homology domain (PH domain)/Phosphotyrosine-binding domain (PTB)"/>
    <property type="match status" value="1"/>
</dbReference>
<evidence type="ECO:0000256" key="10">
    <source>
        <dbReference type="SAM" id="Phobius"/>
    </source>
</evidence>
<dbReference type="PANTHER" id="PTHR15129">
    <property type="entry name" value="SRC-ASSOCIATED ADAPTOR PROTEIN"/>
    <property type="match status" value="1"/>
</dbReference>
<feature type="region of interest" description="Disordered" evidence="9">
    <location>
        <begin position="163"/>
        <end position="219"/>
    </location>
</feature>
<comment type="subcellular location">
    <subcellularLocation>
        <location evidence="2">Cell membrane</location>
    </subcellularLocation>
    <subcellularLocation>
        <location evidence="3">Cytoplasm</location>
    </subcellularLocation>
    <subcellularLocation>
        <location evidence="1">Nucleus</location>
    </subcellularLocation>
</comment>
<dbReference type="GeneTree" id="ENSGT00390000017856"/>
<reference evidence="12" key="1">
    <citation type="submission" date="2025-08" db="UniProtKB">
        <authorList>
            <consortium name="Ensembl"/>
        </authorList>
    </citation>
    <scope>IDENTIFICATION</scope>
</reference>
<organism evidence="12 13">
    <name type="scientific">Xiphophorus couchianus</name>
    <name type="common">Monterrey platyfish</name>
    <dbReference type="NCBI Taxonomy" id="32473"/>
    <lineage>
        <taxon>Eukaryota</taxon>
        <taxon>Metazoa</taxon>
        <taxon>Chordata</taxon>
        <taxon>Craniata</taxon>
        <taxon>Vertebrata</taxon>
        <taxon>Euteleostomi</taxon>
        <taxon>Actinopterygii</taxon>
        <taxon>Neopterygii</taxon>
        <taxon>Teleostei</taxon>
        <taxon>Neoteleostei</taxon>
        <taxon>Acanthomorphata</taxon>
        <taxon>Ovalentaria</taxon>
        <taxon>Atherinomorphae</taxon>
        <taxon>Cyprinodontiformes</taxon>
        <taxon>Poeciliidae</taxon>
        <taxon>Poeciliinae</taxon>
        <taxon>Xiphophorus</taxon>
    </lineage>
</organism>
<dbReference type="GO" id="GO:0005886">
    <property type="term" value="C:plasma membrane"/>
    <property type="evidence" value="ECO:0007669"/>
    <property type="project" value="UniProtKB-SubCell"/>
</dbReference>
<feature type="domain" description="PH" evidence="11">
    <location>
        <begin position="44"/>
        <end position="147"/>
    </location>
</feature>
<sequence>FSPFQCFHTLFCWVMTTVGSNIIILLFLADLGDIPPVGAQELTNNLKQGFLEKKRKDHSFFGSEWQKRWCVLNHSVFYYFGSEKDKQQKGSFYISDYSVQLSSSLRKDSKKTACFEFTAPGRRAFQFTASSPQDAREWVDQINFVLKDLSSNVIPVDDDEYEDEYDDIEGLASPPLPPSVAQVSQVNKQIRRQEKHEPDEDEDDIYEELPGMPPPNVNDFKHHVTFRSV</sequence>
<feature type="transmembrane region" description="Helical" evidence="10">
    <location>
        <begin position="7"/>
        <end position="29"/>
    </location>
</feature>
<evidence type="ECO:0000259" key="11">
    <source>
        <dbReference type="PROSITE" id="PS50003"/>
    </source>
</evidence>
<evidence type="ECO:0000256" key="7">
    <source>
        <dbReference type="ARBA" id="ARBA00023136"/>
    </source>
</evidence>
<dbReference type="InterPro" id="IPR001849">
    <property type="entry name" value="PH_domain"/>
</dbReference>
<dbReference type="InterPro" id="IPR011993">
    <property type="entry name" value="PH-like_dom_sf"/>
</dbReference>
<evidence type="ECO:0000256" key="8">
    <source>
        <dbReference type="ARBA" id="ARBA00023242"/>
    </source>
</evidence>
<keyword evidence="6" id="KW-0597">Phosphoprotein</keyword>
<name>A0A3B5KWV0_9TELE</name>
<dbReference type="InterPro" id="IPR037781">
    <property type="entry name" value="SKAP_fam"/>
</dbReference>